<accession>A0A5C5WGS8</accession>
<dbReference type="Proteomes" id="UP000317243">
    <property type="component" value="Unassembled WGS sequence"/>
</dbReference>
<name>A0A5C5WGS8_9PLAN</name>
<reference evidence="2 3" key="1">
    <citation type="submission" date="2019-02" db="EMBL/GenBank/DDBJ databases">
        <title>Deep-cultivation of Planctomycetes and their phenomic and genomic characterization uncovers novel biology.</title>
        <authorList>
            <person name="Wiegand S."/>
            <person name="Jogler M."/>
            <person name="Boedeker C."/>
            <person name="Pinto D."/>
            <person name="Vollmers J."/>
            <person name="Rivas-Marin E."/>
            <person name="Kohn T."/>
            <person name="Peeters S.H."/>
            <person name="Heuer A."/>
            <person name="Rast P."/>
            <person name="Oberbeckmann S."/>
            <person name="Bunk B."/>
            <person name="Jeske O."/>
            <person name="Meyerdierks A."/>
            <person name="Storesund J.E."/>
            <person name="Kallscheuer N."/>
            <person name="Luecker S."/>
            <person name="Lage O.M."/>
            <person name="Pohl T."/>
            <person name="Merkel B.J."/>
            <person name="Hornburger P."/>
            <person name="Mueller R.-W."/>
            <person name="Bruemmer F."/>
            <person name="Labrenz M."/>
            <person name="Spormann A.M."/>
            <person name="Op Den Camp H."/>
            <person name="Overmann J."/>
            <person name="Amann R."/>
            <person name="Jetten M.S.M."/>
            <person name="Mascher T."/>
            <person name="Medema M.H."/>
            <person name="Devos D.P."/>
            <person name="Kaster A.-K."/>
            <person name="Ovreas L."/>
            <person name="Rohde M."/>
            <person name="Galperin M.Y."/>
            <person name="Jogler C."/>
        </authorList>
    </citation>
    <scope>NUCLEOTIDE SEQUENCE [LARGE SCALE GENOMIC DNA]</scope>
    <source>
        <strain evidence="2 3">KOR42</strain>
    </source>
</reference>
<evidence type="ECO:0000313" key="3">
    <source>
        <dbReference type="Proteomes" id="UP000317243"/>
    </source>
</evidence>
<dbReference type="EMBL" id="SIHI01000015">
    <property type="protein sequence ID" value="TWT49994.1"/>
    <property type="molecule type" value="Genomic_DNA"/>
</dbReference>
<gene>
    <name evidence="2" type="ORF">KOR42_36780</name>
</gene>
<feature type="compositionally biased region" description="Basic and acidic residues" evidence="1">
    <location>
        <begin position="27"/>
        <end position="37"/>
    </location>
</feature>
<sequence length="48" mass="5334">MQSFVTSGKTPRIARTAPFVTTAKFAKKADTNDHEPFDAASNTRRHNL</sequence>
<proteinExistence type="predicted"/>
<evidence type="ECO:0000313" key="2">
    <source>
        <dbReference type="EMBL" id="TWT49994.1"/>
    </source>
</evidence>
<organism evidence="2 3">
    <name type="scientific">Thalassoglobus neptunius</name>
    <dbReference type="NCBI Taxonomy" id="1938619"/>
    <lineage>
        <taxon>Bacteria</taxon>
        <taxon>Pseudomonadati</taxon>
        <taxon>Planctomycetota</taxon>
        <taxon>Planctomycetia</taxon>
        <taxon>Planctomycetales</taxon>
        <taxon>Planctomycetaceae</taxon>
        <taxon>Thalassoglobus</taxon>
    </lineage>
</organism>
<comment type="caution">
    <text evidence="2">The sequence shown here is derived from an EMBL/GenBank/DDBJ whole genome shotgun (WGS) entry which is preliminary data.</text>
</comment>
<evidence type="ECO:0000256" key="1">
    <source>
        <dbReference type="SAM" id="MobiDB-lite"/>
    </source>
</evidence>
<protein>
    <submittedName>
        <fullName evidence="2">Uncharacterized protein</fullName>
    </submittedName>
</protein>
<keyword evidence="3" id="KW-1185">Reference proteome</keyword>
<dbReference type="AlphaFoldDB" id="A0A5C5WGS8"/>
<feature type="region of interest" description="Disordered" evidence="1">
    <location>
        <begin position="27"/>
        <end position="48"/>
    </location>
</feature>